<dbReference type="Proteomes" id="UP000092582">
    <property type="component" value="Chromosome 1"/>
</dbReference>
<dbReference type="KEGG" id="cart:PA27867_3600"/>
<accession>A0A1B1BPG2</accession>
<name>A0A1B1BPG2_9MICO</name>
<organism evidence="2 3">
    <name type="scientific">Cryobacterium arcticum</name>
    <dbReference type="NCBI Taxonomy" id="670052"/>
    <lineage>
        <taxon>Bacteria</taxon>
        <taxon>Bacillati</taxon>
        <taxon>Actinomycetota</taxon>
        <taxon>Actinomycetes</taxon>
        <taxon>Micrococcales</taxon>
        <taxon>Microbacteriaceae</taxon>
        <taxon>Cryobacterium</taxon>
    </lineage>
</organism>
<dbReference type="EMBL" id="CP016282">
    <property type="protein sequence ID" value="ANP74519.1"/>
    <property type="molecule type" value="Genomic_DNA"/>
</dbReference>
<proteinExistence type="predicted"/>
<dbReference type="STRING" id="670052.PA27867_3600"/>
<evidence type="ECO:0000256" key="1">
    <source>
        <dbReference type="SAM" id="MobiDB-lite"/>
    </source>
</evidence>
<evidence type="ECO:0000313" key="3">
    <source>
        <dbReference type="Proteomes" id="UP000092582"/>
    </source>
</evidence>
<dbReference type="RefSeq" id="WP_066598442.1">
    <property type="nucleotide sequence ID" value="NZ_CP016282.1"/>
</dbReference>
<gene>
    <name evidence="2" type="ORF">PA27867_3600</name>
</gene>
<keyword evidence="3" id="KW-1185">Reference proteome</keyword>
<dbReference type="PATRIC" id="fig|670052.7.peg.3703"/>
<dbReference type="AlphaFoldDB" id="A0A1B1BPG2"/>
<sequence>MSARAADKCLQCDETRGAIRNEQLICGTVDYYGELGDEWPRHRFKPFTVAELAEQARIEQAMAEHYAGMAEFFNAEAARMNALCAEYEAEHGRQPTYEETWALGWHETPTPTPHPPSPATGADNRTTTHTTPETGAGDEGESNG</sequence>
<feature type="region of interest" description="Disordered" evidence="1">
    <location>
        <begin position="98"/>
        <end position="144"/>
    </location>
</feature>
<reference evidence="2 3" key="1">
    <citation type="submission" date="2016-06" db="EMBL/GenBank/DDBJ databases">
        <title>Genome sequencing of Cryobacterium arcticum PAMC 27867.</title>
        <authorList>
            <person name="Lee J."/>
            <person name="Kim O.-S."/>
        </authorList>
    </citation>
    <scope>NUCLEOTIDE SEQUENCE [LARGE SCALE GENOMIC DNA]</scope>
    <source>
        <strain evidence="2 3">PAMC 27867</strain>
    </source>
</reference>
<dbReference type="OrthoDB" id="10009058at2"/>
<evidence type="ECO:0000313" key="2">
    <source>
        <dbReference type="EMBL" id="ANP74519.1"/>
    </source>
</evidence>
<protein>
    <submittedName>
        <fullName evidence="2">Uncharacterized protein</fullName>
    </submittedName>
</protein>